<protein>
    <submittedName>
        <fullName evidence="1">Uncharacterized protein</fullName>
    </submittedName>
</protein>
<dbReference type="AlphaFoldDB" id="A0A0E9VTJ1"/>
<name>A0A0E9VTJ1_ANGAN</name>
<reference evidence="1" key="2">
    <citation type="journal article" date="2015" name="Fish Shellfish Immunol.">
        <title>Early steps in the European eel (Anguilla anguilla)-Vibrio vulnificus interaction in the gills: Role of the RtxA13 toxin.</title>
        <authorList>
            <person name="Callol A."/>
            <person name="Pajuelo D."/>
            <person name="Ebbesson L."/>
            <person name="Teles M."/>
            <person name="MacKenzie S."/>
            <person name="Amaro C."/>
        </authorList>
    </citation>
    <scope>NUCLEOTIDE SEQUENCE</scope>
</reference>
<reference evidence="1" key="1">
    <citation type="submission" date="2014-11" db="EMBL/GenBank/DDBJ databases">
        <authorList>
            <person name="Amaro Gonzalez C."/>
        </authorList>
    </citation>
    <scope>NUCLEOTIDE SEQUENCE</scope>
</reference>
<sequence length="20" mass="2352">MYCYSTFFKFSLGAQTNKTN</sequence>
<organism evidence="1">
    <name type="scientific">Anguilla anguilla</name>
    <name type="common">European freshwater eel</name>
    <name type="synonym">Muraena anguilla</name>
    <dbReference type="NCBI Taxonomy" id="7936"/>
    <lineage>
        <taxon>Eukaryota</taxon>
        <taxon>Metazoa</taxon>
        <taxon>Chordata</taxon>
        <taxon>Craniata</taxon>
        <taxon>Vertebrata</taxon>
        <taxon>Euteleostomi</taxon>
        <taxon>Actinopterygii</taxon>
        <taxon>Neopterygii</taxon>
        <taxon>Teleostei</taxon>
        <taxon>Anguilliformes</taxon>
        <taxon>Anguillidae</taxon>
        <taxon>Anguilla</taxon>
    </lineage>
</organism>
<proteinExistence type="predicted"/>
<accession>A0A0E9VTJ1</accession>
<evidence type="ECO:0000313" key="1">
    <source>
        <dbReference type="EMBL" id="JAH80650.1"/>
    </source>
</evidence>
<dbReference type="EMBL" id="GBXM01027927">
    <property type="protein sequence ID" value="JAH80650.1"/>
    <property type="molecule type" value="Transcribed_RNA"/>
</dbReference>